<feature type="compositionally biased region" description="Pro residues" evidence="1">
    <location>
        <begin position="8"/>
        <end position="20"/>
    </location>
</feature>
<accession>A0A6A6Y7K5</accession>
<feature type="region of interest" description="Disordered" evidence="1">
    <location>
        <begin position="1"/>
        <end position="61"/>
    </location>
</feature>
<organism evidence="2">
    <name type="scientific">Mytilinidion resinicola</name>
    <dbReference type="NCBI Taxonomy" id="574789"/>
    <lineage>
        <taxon>Eukaryota</taxon>
        <taxon>Fungi</taxon>
        <taxon>Dikarya</taxon>
        <taxon>Ascomycota</taxon>
        <taxon>Pezizomycotina</taxon>
        <taxon>Dothideomycetes</taxon>
        <taxon>Pleosporomycetidae</taxon>
        <taxon>Mytilinidiales</taxon>
        <taxon>Mytilinidiaceae</taxon>
        <taxon>Mytilinidion</taxon>
    </lineage>
</organism>
<evidence type="ECO:0000256" key="1">
    <source>
        <dbReference type="SAM" id="MobiDB-lite"/>
    </source>
</evidence>
<dbReference type="AlphaFoldDB" id="A0A6A6Y7K5"/>
<name>A0A6A6Y7K5_9PEZI</name>
<dbReference type="GeneID" id="54461896"/>
<sequence length="61" mass="6567">MTTSVTSLPPPSSFFPPKCLPPQTQLPIQSISPHRFSPSSPTPIPSPRTLAPKTQHPCTAF</sequence>
<dbReference type="RefSeq" id="XP_033571634.1">
    <property type="nucleotide sequence ID" value="XM_033721003.1"/>
</dbReference>
<reference evidence="2 4" key="1">
    <citation type="journal article" date="2020" name="Stud. Mycol.">
        <title>101 Dothideomycetes genomes: a test case for predicting lifestyles and emergence of pathogens.</title>
        <authorList>
            <person name="Haridas S."/>
            <person name="Albert R."/>
            <person name="Binder M."/>
            <person name="Bloem J."/>
            <person name="Labutti K."/>
            <person name="Salamov A."/>
            <person name="Andreopoulos B."/>
            <person name="Baker S."/>
            <person name="Barry K."/>
            <person name="Bills G."/>
            <person name="Bluhm B."/>
            <person name="Cannon C."/>
            <person name="Castanera R."/>
            <person name="Culley D."/>
            <person name="Daum C."/>
            <person name="Ezra D."/>
            <person name="Gonzalez J."/>
            <person name="Henrissat B."/>
            <person name="Kuo A."/>
            <person name="Liang C."/>
            <person name="Lipzen A."/>
            <person name="Lutzoni F."/>
            <person name="Magnuson J."/>
            <person name="Mondo S."/>
            <person name="Nolan M."/>
            <person name="Ohm R."/>
            <person name="Pangilinan J."/>
            <person name="Park H.-J."/>
            <person name="Ramirez L."/>
            <person name="Alfaro M."/>
            <person name="Sun H."/>
            <person name="Tritt A."/>
            <person name="Yoshinaga Y."/>
            <person name="Zwiers L.-H."/>
            <person name="Turgeon B."/>
            <person name="Goodwin S."/>
            <person name="Spatafora J."/>
            <person name="Crous P."/>
            <person name="Grigoriev I."/>
        </authorList>
    </citation>
    <scope>NUCLEOTIDE SEQUENCE</scope>
    <source>
        <strain evidence="2 4">CBS 304.34</strain>
    </source>
</reference>
<keyword evidence="3" id="KW-1185">Reference proteome</keyword>
<feature type="compositionally biased region" description="Polar residues" evidence="1">
    <location>
        <begin position="23"/>
        <end position="32"/>
    </location>
</feature>
<protein>
    <submittedName>
        <fullName evidence="2 4">Uncharacterized protein</fullName>
    </submittedName>
</protein>
<dbReference type="Proteomes" id="UP000504636">
    <property type="component" value="Unplaced"/>
</dbReference>
<evidence type="ECO:0000313" key="2">
    <source>
        <dbReference type="EMBL" id="KAF2804670.1"/>
    </source>
</evidence>
<proteinExistence type="predicted"/>
<evidence type="ECO:0000313" key="3">
    <source>
        <dbReference type="Proteomes" id="UP000504636"/>
    </source>
</evidence>
<reference evidence="4" key="2">
    <citation type="submission" date="2020-04" db="EMBL/GenBank/DDBJ databases">
        <authorList>
            <consortium name="NCBI Genome Project"/>
        </authorList>
    </citation>
    <scope>NUCLEOTIDE SEQUENCE</scope>
    <source>
        <strain evidence="4">CBS 304.34</strain>
    </source>
</reference>
<reference evidence="4" key="3">
    <citation type="submission" date="2025-04" db="UniProtKB">
        <authorList>
            <consortium name="RefSeq"/>
        </authorList>
    </citation>
    <scope>IDENTIFICATION</scope>
    <source>
        <strain evidence="4">CBS 304.34</strain>
    </source>
</reference>
<evidence type="ECO:0000313" key="4">
    <source>
        <dbReference type="RefSeq" id="XP_033571634.1"/>
    </source>
</evidence>
<gene>
    <name evidence="2 4" type="ORF">BDZ99DRAFT_467354</name>
</gene>
<dbReference type="EMBL" id="MU003712">
    <property type="protein sequence ID" value="KAF2804670.1"/>
    <property type="molecule type" value="Genomic_DNA"/>
</dbReference>